<gene>
    <name evidence="8" type="ORF">SAMN05444374_10619</name>
</gene>
<dbReference type="InterPro" id="IPR008457">
    <property type="entry name" value="Cu-R_CopD_dom"/>
</dbReference>
<evidence type="ECO:0000313" key="8">
    <source>
        <dbReference type="EMBL" id="SFA50235.1"/>
    </source>
</evidence>
<keyword evidence="4 6" id="KW-1133">Transmembrane helix</keyword>
<feature type="transmembrane region" description="Helical" evidence="6">
    <location>
        <begin position="77"/>
        <end position="99"/>
    </location>
</feature>
<dbReference type="Proteomes" id="UP000182054">
    <property type="component" value="Unassembled WGS sequence"/>
</dbReference>
<feature type="transmembrane region" description="Helical" evidence="6">
    <location>
        <begin position="153"/>
        <end position="172"/>
    </location>
</feature>
<keyword evidence="2" id="KW-1003">Cell membrane</keyword>
<keyword evidence="5 6" id="KW-0472">Membrane</keyword>
<organism evidence="8 9">
    <name type="scientific">Rhodococcoides kroppenstedtii</name>
    <dbReference type="NCBI Taxonomy" id="293050"/>
    <lineage>
        <taxon>Bacteria</taxon>
        <taxon>Bacillati</taxon>
        <taxon>Actinomycetota</taxon>
        <taxon>Actinomycetes</taxon>
        <taxon>Mycobacteriales</taxon>
        <taxon>Nocardiaceae</taxon>
        <taxon>Rhodococcoides</taxon>
    </lineage>
</organism>
<feature type="transmembrane region" description="Helical" evidence="6">
    <location>
        <begin position="218"/>
        <end position="240"/>
    </location>
</feature>
<accession>A0A1I0TEP8</accession>
<dbReference type="Pfam" id="PF05425">
    <property type="entry name" value="CopD"/>
    <property type="match status" value="1"/>
</dbReference>
<dbReference type="AlphaFoldDB" id="A0A1I0TEP8"/>
<dbReference type="PANTHER" id="PTHR34820:SF4">
    <property type="entry name" value="INNER MEMBRANE PROTEIN YEBZ"/>
    <property type="match status" value="1"/>
</dbReference>
<dbReference type="PANTHER" id="PTHR34820">
    <property type="entry name" value="INNER MEMBRANE PROTEIN YEBZ"/>
    <property type="match status" value="1"/>
</dbReference>
<evidence type="ECO:0000256" key="3">
    <source>
        <dbReference type="ARBA" id="ARBA00022692"/>
    </source>
</evidence>
<name>A0A1I0TEP8_9NOCA</name>
<evidence type="ECO:0000313" key="9">
    <source>
        <dbReference type="Proteomes" id="UP000182054"/>
    </source>
</evidence>
<feature type="transmembrane region" description="Helical" evidence="6">
    <location>
        <begin position="119"/>
        <end position="146"/>
    </location>
</feature>
<dbReference type="OrthoDB" id="4641923at2"/>
<dbReference type="GO" id="GO:0005886">
    <property type="term" value="C:plasma membrane"/>
    <property type="evidence" value="ECO:0007669"/>
    <property type="project" value="UniProtKB-SubCell"/>
</dbReference>
<sequence length="317" mass="31717">MTGAGTTEGARERWLPLAVVPAAALGVLVAVILARGETDPPDSGLRAVADLAAATTLGLGVVLLVGATSRHVDDARAWRAVVVTAATWCVTEAALLLLGAARSQGVVASDLTTAGFADYLGGVVGGRLGAAVVLITALLAAGAVAVVRTGADVSGVLVVVPVGVAVVMRPITGHLGQQAFGAPMIALHVLAASVWLGVLLALALTLQSRGGWAEMLPLYSRSAGWCVGIVVITGVVAAAGRLGSVSALVADGYGRLVLAKAALAVLLVAGGWWRRRTWVATIGDHRTPAPVSVRRAVAECALMAVAFGVASTLATTG</sequence>
<dbReference type="GeneID" id="85485740"/>
<feature type="transmembrane region" description="Helical" evidence="6">
    <location>
        <begin position="252"/>
        <end position="273"/>
    </location>
</feature>
<dbReference type="InterPro" id="IPR032694">
    <property type="entry name" value="CopC/D"/>
</dbReference>
<keyword evidence="3 6" id="KW-0812">Transmembrane</keyword>
<comment type="subcellular location">
    <subcellularLocation>
        <location evidence="1">Cell membrane</location>
        <topology evidence="1">Multi-pass membrane protein</topology>
    </subcellularLocation>
</comment>
<feature type="domain" description="Copper resistance protein D" evidence="7">
    <location>
        <begin position="214"/>
        <end position="313"/>
    </location>
</feature>
<dbReference type="GO" id="GO:0006825">
    <property type="term" value="P:copper ion transport"/>
    <property type="evidence" value="ECO:0007669"/>
    <property type="project" value="InterPro"/>
</dbReference>
<reference evidence="8 9" key="1">
    <citation type="submission" date="2016-10" db="EMBL/GenBank/DDBJ databases">
        <authorList>
            <person name="de Groot N.N."/>
        </authorList>
    </citation>
    <scope>NUCLEOTIDE SEQUENCE [LARGE SCALE GENOMIC DNA]</scope>
    <source>
        <strain evidence="8 9">DSM 44908</strain>
    </source>
</reference>
<evidence type="ECO:0000259" key="7">
    <source>
        <dbReference type="Pfam" id="PF05425"/>
    </source>
</evidence>
<dbReference type="RefSeq" id="WP_068364097.1">
    <property type="nucleotide sequence ID" value="NZ_FOJN01000006.1"/>
</dbReference>
<dbReference type="EMBL" id="FOJN01000006">
    <property type="protein sequence ID" value="SFA50235.1"/>
    <property type="molecule type" value="Genomic_DNA"/>
</dbReference>
<feature type="transmembrane region" description="Helical" evidence="6">
    <location>
        <begin position="45"/>
        <end position="65"/>
    </location>
</feature>
<feature type="transmembrane region" description="Helical" evidence="6">
    <location>
        <begin position="184"/>
        <end position="206"/>
    </location>
</feature>
<evidence type="ECO:0000256" key="5">
    <source>
        <dbReference type="ARBA" id="ARBA00023136"/>
    </source>
</evidence>
<feature type="transmembrane region" description="Helical" evidence="6">
    <location>
        <begin position="14"/>
        <end position="33"/>
    </location>
</feature>
<evidence type="ECO:0000256" key="1">
    <source>
        <dbReference type="ARBA" id="ARBA00004651"/>
    </source>
</evidence>
<evidence type="ECO:0000256" key="6">
    <source>
        <dbReference type="SAM" id="Phobius"/>
    </source>
</evidence>
<proteinExistence type="predicted"/>
<protein>
    <submittedName>
        <fullName evidence="8">Putative copper resistance protein D</fullName>
    </submittedName>
</protein>
<evidence type="ECO:0000256" key="2">
    <source>
        <dbReference type="ARBA" id="ARBA00022475"/>
    </source>
</evidence>
<evidence type="ECO:0000256" key="4">
    <source>
        <dbReference type="ARBA" id="ARBA00022989"/>
    </source>
</evidence>